<evidence type="ECO:0000256" key="2">
    <source>
        <dbReference type="ARBA" id="ARBA00023134"/>
    </source>
</evidence>
<dbReference type="InterPro" id="IPR009001">
    <property type="entry name" value="Transl_elong_EF1A/Init_IF2_C"/>
</dbReference>
<evidence type="ECO:0000313" key="4">
    <source>
        <dbReference type="Proteomes" id="UP000461730"/>
    </source>
</evidence>
<gene>
    <name evidence="3" type="ORF">GO493_18415</name>
</gene>
<dbReference type="GO" id="GO:0005525">
    <property type="term" value="F:GTP binding"/>
    <property type="evidence" value="ECO:0007669"/>
    <property type="project" value="UniProtKB-KW"/>
</dbReference>
<organism evidence="3 4">
    <name type="scientific">Chitinophaga tropicalis</name>
    <dbReference type="NCBI Taxonomy" id="2683588"/>
    <lineage>
        <taxon>Bacteria</taxon>
        <taxon>Pseudomonadati</taxon>
        <taxon>Bacteroidota</taxon>
        <taxon>Chitinophagia</taxon>
        <taxon>Chitinophagales</taxon>
        <taxon>Chitinophagaceae</taxon>
        <taxon>Chitinophaga</taxon>
    </lineage>
</organism>
<reference evidence="3 4" key="1">
    <citation type="submission" date="2019-12" db="EMBL/GenBank/DDBJ databases">
        <title>Chitinophaga sp. strain ysch24 (GDMCC 1.1355), whole genome shotgun sequence.</title>
        <authorList>
            <person name="Zhang X."/>
        </authorList>
    </citation>
    <scope>NUCLEOTIDE SEQUENCE [LARGE SCALE GENOMIC DNA]</scope>
    <source>
        <strain evidence="4">ysch24</strain>
    </source>
</reference>
<evidence type="ECO:0000313" key="3">
    <source>
        <dbReference type="EMBL" id="MVT10252.1"/>
    </source>
</evidence>
<dbReference type="Proteomes" id="UP000461730">
    <property type="component" value="Unassembled WGS sequence"/>
</dbReference>
<proteinExistence type="predicted"/>
<evidence type="ECO:0000256" key="1">
    <source>
        <dbReference type="ARBA" id="ARBA00022741"/>
    </source>
</evidence>
<keyword evidence="1" id="KW-0547">Nucleotide-binding</keyword>
<accession>A0A7K1U7B9</accession>
<protein>
    <recommendedName>
        <fullName evidence="5">Translation elongation factor EFTu/EF1A C-terminal domain-containing protein</fullName>
    </recommendedName>
</protein>
<dbReference type="SUPFAM" id="SSF50465">
    <property type="entry name" value="EF-Tu/eEF-1alpha/eIF2-gamma C-terminal domain"/>
    <property type="match status" value="1"/>
</dbReference>
<keyword evidence="2" id="KW-0342">GTP-binding</keyword>
<evidence type="ECO:0008006" key="5">
    <source>
        <dbReference type="Google" id="ProtNLM"/>
    </source>
</evidence>
<dbReference type="Gene3D" id="2.40.30.10">
    <property type="entry name" value="Translation factors"/>
    <property type="match status" value="1"/>
</dbReference>
<name>A0A7K1U7B9_9BACT</name>
<sequence length="96" mass="10634">MVELIKVLATIVLFSNEKSRKTPFISGYRPLFNFPNAKTKISGSIKLMGTSSFSPGSKGDVEITFIKGMIDDNYFKSGIKFTFDEGRDTLGEGEIK</sequence>
<comment type="caution">
    <text evidence="3">The sequence shown here is derived from an EMBL/GenBank/DDBJ whole genome shotgun (WGS) entry which is preliminary data.</text>
</comment>
<dbReference type="RefSeq" id="WP_157307699.1">
    <property type="nucleotide sequence ID" value="NZ_WRXN01000008.1"/>
</dbReference>
<dbReference type="EMBL" id="WRXN01000008">
    <property type="protein sequence ID" value="MVT10252.1"/>
    <property type="molecule type" value="Genomic_DNA"/>
</dbReference>
<dbReference type="AlphaFoldDB" id="A0A7K1U7B9"/>
<keyword evidence="4" id="KW-1185">Reference proteome</keyword>